<name>A0AAV0UCN5_HYABA</name>
<accession>A0AAV0UCN5</accession>
<organism evidence="6 7">
    <name type="scientific">Hyaloperonospora brassicae</name>
    <name type="common">Brassica downy mildew</name>
    <name type="synonym">Peronospora brassicae</name>
    <dbReference type="NCBI Taxonomy" id="162125"/>
    <lineage>
        <taxon>Eukaryota</taxon>
        <taxon>Sar</taxon>
        <taxon>Stramenopiles</taxon>
        <taxon>Oomycota</taxon>
        <taxon>Peronosporomycetes</taxon>
        <taxon>Peronosporales</taxon>
        <taxon>Peronosporaceae</taxon>
        <taxon>Hyaloperonospora</taxon>
    </lineage>
</organism>
<sequence length="143" mass="15286">MSVVAVQLTLQPAHGYIPLVVIGTGLVSAWAGFGIGGYQKTHEVPHTQIVNEKRDPRVKDCNVMQHVAENLPLFYALLATSSIYRPEAAAAAGALRIVGLIWSGKTYATDGSGKRGHVIFGFFGTLVMLGLSLEASLRILGHM</sequence>
<keyword evidence="4 5" id="KW-0472">Membrane</keyword>
<proteinExistence type="predicted"/>
<dbReference type="SUPFAM" id="SSF161084">
    <property type="entry name" value="MAPEG domain-like"/>
    <property type="match status" value="1"/>
</dbReference>
<dbReference type="InterPro" id="IPR023352">
    <property type="entry name" value="MAPEG-like_dom_sf"/>
</dbReference>
<dbReference type="Pfam" id="PF01124">
    <property type="entry name" value="MAPEG"/>
    <property type="match status" value="1"/>
</dbReference>
<comment type="caution">
    <text evidence="6">The sequence shown here is derived from an EMBL/GenBank/DDBJ whole genome shotgun (WGS) entry which is preliminary data.</text>
</comment>
<evidence type="ECO:0000313" key="6">
    <source>
        <dbReference type="EMBL" id="CAI5734587.1"/>
    </source>
</evidence>
<protein>
    <recommendedName>
        <fullName evidence="8">MAPEG family protein</fullName>
    </recommendedName>
</protein>
<dbReference type="InterPro" id="IPR001129">
    <property type="entry name" value="Membr-assoc_MAPEG"/>
</dbReference>
<evidence type="ECO:0000256" key="1">
    <source>
        <dbReference type="ARBA" id="ARBA00004370"/>
    </source>
</evidence>
<dbReference type="EMBL" id="CANTFL010001234">
    <property type="protein sequence ID" value="CAI5734587.1"/>
    <property type="molecule type" value="Genomic_DNA"/>
</dbReference>
<dbReference type="GO" id="GO:0016020">
    <property type="term" value="C:membrane"/>
    <property type="evidence" value="ECO:0007669"/>
    <property type="project" value="UniProtKB-SubCell"/>
</dbReference>
<dbReference type="Proteomes" id="UP001162031">
    <property type="component" value="Unassembled WGS sequence"/>
</dbReference>
<feature type="transmembrane region" description="Helical" evidence="5">
    <location>
        <begin position="16"/>
        <end position="38"/>
    </location>
</feature>
<gene>
    <name evidence="6" type="ORF">HBR001_LOCUS6211</name>
</gene>
<feature type="transmembrane region" description="Helical" evidence="5">
    <location>
        <begin position="118"/>
        <end position="140"/>
    </location>
</feature>
<keyword evidence="3 5" id="KW-1133">Transmembrane helix</keyword>
<evidence type="ECO:0008006" key="8">
    <source>
        <dbReference type="Google" id="ProtNLM"/>
    </source>
</evidence>
<comment type="subcellular location">
    <subcellularLocation>
        <location evidence="1">Membrane</location>
    </subcellularLocation>
</comment>
<keyword evidence="7" id="KW-1185">Reference proteome</keyword>
<dbReference type="AlphaFoldDB" id="A0AAV0UCN5"/>
<evidence type="ECO:0000256" key="2">
    <source>
        <dbReference type="ARBA" id="ARBA00022692"/>
    </source>
</evidence>
<keyword evidence="2 5" id="KW-0812">Transmembrane</keyword>
<dbReference type="Gene3D" id="1.20.120.550">
    <property type="entry name" value="Membrane associated eicosanoid/glutathione metabolism-like domain"/>
    <property type="match status" value="1"/>
</dbReference>
<evidence type="ECO:0000313" key="7">
    <source>
        <dbReference type="Proteomes" id="UP001162031"/>
    </source>
</evidence>
<evidence type="ECO:0000256" key="4">
    <source>
        <dbReference type="ARBA" id="ARBA00023136"/>
    </source>
</evidence>
<evidence type="ECO:0000256" key="3">
    <source>
        <dbReference type="ARBA" id="ARBA00022989"/>
    </source>
</evidence>
<evidence type="ECO:0000256" key="5">
    <source>
        <dbReference type="SAM" id="Phobius"/>
    </source>
</evidence>
<reference evidence="6" key="1">
    <citation type="submission" date="2022-12" db="EMBL/GenBank/DDBJ databases">
        <authorList>
            <person name="Webb A."/>
        </authorList>
    </citation>
    <scope>NUCLEOTIDE SEQUENCE</scope>
    <source>
        <strain evidence="6">Hp1</strain>
    </source>
</reference>